<sequence length="141" mass="16215">MKYQIQPVKVTGKIKKFDSIDGDKLKIHLSGRLGVLVIGKDMILNIEEFERDRKLSFYYSYITVQDQPFDNDVYDLVNQEEPSPCIVSGTISEVNDTAIEVKMNRDLGWIRVPRRTMITNVVLEEGLPVEFYLSKAQVITD</sequence>
<dbReference type="RefSeq" id="WP_180500728.1">
    <property type="nucleotide sequence ID" value="NZ_CAIJCS010000026.1"/>
</dbReference>
<accession>A0A6V6Y725</accession>
<name>A0A6V6Y725_9FIRM</name>
<reference evidence="1 2" key="1">
    <citation type="submission" date="2020-06" db="EMBL/GenBank/DDBJ databases">
        <authorList>
            <person name="Criscuolo A."/>
        </authorList>
    </citation>
    <scope>NUCLEOTIDE SEQUENCE [LARGE SCALE GENOMIC DNA]</scope>
    <source>
        <strain evidence="1">1804121828</strain>
    </source>
</reference>
<proteinExistence type="predicted"/>
<dbReference type="NCBIfam" id="NF041553">
    <property type="entry name" value="CBO2463_dom"/>
    <property type="match status" value="2"/>
</dbReference>
<evidence type="ECO:0000313" key="2">
    <source>
        <dbReference type="Proteomes" id="UP000586454"/>
    </source>
</evidence>
<gene>
    <name evidence="1" type="ORF">PEPNEM18_01505</name>
</gene>
<dbReference type="EMBL" id="CAIJCS010000026">
    <property type="protein sequence ID" value="CAC9935466.1"/>
    <property type="molecule type" value="Genomic_DNA"/>
</dbReference>
<dbReference type="Proteomes" id="UP000586454">
    <property type="component" value="Unassembled WGS sequence"/>
</dbReference>
<organism evidence="1 2">
    <name type="scientific">Aedoeadaptatus nemausensis</name>
    <dbReference type="NCBI Taxonomy" id="2582829"/>
    <lineage>
        <taxon>Bacteria</taxon>
        <taxon>Bacillati</taxon>
        <taxon>Bacillota</taxon>
        <taxon>Tissierellia</taxon>
        <taxon>Tissierellales</taxon>
        <taxon>Peptoniphilaceae</taxon>
        <taxon>Aedoeadaptatus</taxon>
    </lineage>
</organism>
<protein>
    <submittedName>
        <fullName evidence="1">Uncharacterized protein</fullName>
    </submittedName>
</protein>
<dbReference type="AlphaFoldDB" id="A0A6V6Y725"/>
<dbReference type="InterPro" id="IPR048108">
    <property type="entry name" value="CBO2463_dom"/>
</dbReference>
<keyword evidence="2" id="KW-1185">Reference proteome</keyword>
<evidence type="ECO:0000313" key="1">
    <source>
        <dbReference type="EMBL" id="CAC9935466.1"/>
    </source>
</evidence>
<comment type="caution">
    <text evidence="1">The sequence shown here is derived from an EMBL/GenBank/DDBJ whole genome shotgun (WGS) entry which is preliminary data.</text>
</comment>